<dbReference type="EMBL" id="JBBNAG010000011">
    <property type="protein sequence ID" value="KAK9094133.1"/>
    <property type="molecule type" value="Genomic_DNA"/>
</dbReference>
<keyword evidence="2" id="KW-1185">Reference proteome</keyword>
<dbReference type="AlphaFoldDB" id="A0AAP0EQV3"/>
<comment type="caution">
    <text evidence="1">The sequence shown here is derived from an EMBL/GenBank/DDBJ whole genome shotgun (WGS) entry which is preliminary data.</text>
</comment>
<sequence length="54" mass="5675">MAEFRPVKGCSHATGGGFDAGVACQWGAMEFSEDITAEVCDRGNKDALLVKQIG</sequence>
<dbReference type="Proteomes" id="UP001419268">
    <property type="component" value="Unassembled WGS sequence"/>
</dbReference>
<proteinExistence type="predicted"/>
<reference evidence="1 2" key="1">
    <citation type="submission" date="2024-01" db="EMBL/GenBank/DDBJ databases">
        <title>Genome assemblies of Stephania.</title>
        <authorList>
            <person name="Yang L."/>
        </authorList>
    </citation>
    <scope>NUCLEOTIDE SEQUENCE [LARGE SCALE GENOMIC DNA]</scope>
    <source>
        <strain evidence="1">JXDWG</strain>
        <tissue evidence="1">Leaf</tissue>
    </source>
</reference>
<evidence type="ECO:0000313" key="1">
    <source>
        <dbReference type="EMBL" id="KAK9094133.1"/>
    </source>
</evidence>
<name>A0AAP0EQV3_9MAGN</name>
<gene>
    <name evidence="1" type="ORF">Scep_025602</name>
</gene>
<evidence type="ECO:0000313" key="2">
    <source>
        <dbReference type="Proteomes" id="UP001419268"/>
    </source>
</evidence>
<accession>A0AAP0EQV3</accession>
<protein>
    <submittedName>
        <fullName evidence="1">Uncharacterized protein</fullName>
    </submittedName>
</protein>
<organism evidence="1 2">
    <name type="scientific">Stephania cephalantha</name>
    <dbReference type="NCBI Taxonomy" id="152367"/>
    <lineage>
        <taxon>Eukaryota</taxon>
        <taxon>Viridiplantae</taxon>
        <taxon>Streptophyta</taxon>
        <taxon>Embryophyta</taxon>
        <taxon>Tracheophyta</taxon>
        <taxon>Spermatophyta</taxon>
        <taxon>Magnoliopsida</taxon>
        <taxon>Ranunculales</taxon>
        <taxon>Menispermaceae</taxon>
        <taxon>Menispermoideae</taxon>
        <taxon>Cissampelideae</taxon>
        <taxon>Stephania</taxon>
    </lineage>
</organism>